<feature type="transmembrane region" description="Helical" evidence="2">
    <location>
        <begin position="272"/>
        <end position="291"/>
    </location>
</feature>
<gene>
    <name evidence="4" type="ORF">SSM_02800</name>
</gene>
<sequence length="886" mass="100705">MKITQDNNQKEQQKALRKTLQKKTWKEQQKVTPRVKEGISKNAFLKPREATKTTKKSYKIAKNKYKLAKRKYKVEQQKYKRNLFSNEKKATVNHIIAKKNFLEAKTEKKVTKKVHRKTKAADTSRVSYQLKREAKQSMKNKVVGKVNEALREDDTLKEGVNLYSKAQRYKQNMRRGYKVSKNVGKVSLKVGKGTYGLGNRSYNYIRGRGFQRTPEDQTIRKTLMKKLRNSRQRFKMAREAKKAEQGLGLIRSIMNGQKTMSQAATLIIKSPITWIVLGLFLIVVIIAGAVGSSQRPAIVQDDFELTDSWTYFTKLDAEKTDTSNVFYTQIDDVMFYMNGVFDDYKLGDIMPVGSLTYKMYLSDLWEALNGKAPDYSITDMDKLMKDKKSAYYVAPDIYENLKEARDTFGYTTLENQLGNPFNTDSLVVTRRYGYERNGDNITLNPSIDISVTSNQELKAPMGGIVSLKKGSNSLTIEKDKSNRITLNGINPSRFNGGETISEGDYIGNATKESLQIKYEKFDKKTNKWKTVNPGFYFKKVTYTQFTSVGSSDFDPDGDVTKRAKTIYDELTKIGATREGISAVLGCFDVESSINPKRAEGDYLSPPVGATASSWDDPAWLAMGGMEIYGKYPNIIHRGLGLGQWTDTSDGGRRHTLLLDYAKSKNKKWYDLKLQIDFMLHGDTPGNRTAFMNTIMSRTAATIPELTSYFLTYWEGNPGDKLSQRIQSAQNWYNYFSSNSDDTNISGNEVFEKYKDKMKPLPTNKEMKDGWPGNSYALGNCTWYVYNRMKQLGKNLYPLMGNAKQWVYNYVQTPGASLVSSPQRGDVAIFTNGTAGSSVLYGHVAVVEYVNSDGSFVISEMNVRGPYTMGWRVRKKEPGVYFMRVQQ</sequence>
<dbReference type="Proteomes" id="UP000013897">
    <property type="component" value="Unassembled WGS sequence"/>
</dbReference>
<accession>A0A829FAC6</accession>
<dbReference type="InterPro" id="IPR007921">
    <property type="entry name" value="CHAP_dom"/>
</dbReference>
<dbReference type="Pfam" id="PF18013">
    <property type="entry name" value="Phage_lysozyme2"/>
    <property type="match status" value="1"/>
</dbReference>
<dbReference type="InterPro" id="IPR038765">
    <property type="entry name" value="Papain-like_cys_pep_sf"/>
</dbReference>
<dbReference type="RefSeq" id="WP_010861603.1">
    <property type="nucleotide sequence ID" value="NZ_KB949529.1"/>
</dbReference>
<reference evidence="4 5" key="1">
    <citation type="submission" date="2013-02" db="EMBL/GenBank/DDBJ databases">
        <title>The Genome Sequence of Enterococcus faecium HM1072.</title>
        <authorList>
            <consortium name="The Broad Institute Genome Sequencing Platform"/>
            <consortium name="The Broad Institute Genome Sequencing Center for Infectious Disease"/>
            <person name="Earl A.M."/>
            <person name="Gilmore M.S."/>
            <person name="Lebreton F."/>
            <person name="Courvalin P."/>
            <person name="Walker B."/>
            <person name="Young S.K."/>
            <person name="Zeng Q."/>
            <person name="Gargeya S."/>
            <person name="Fitzgerald M."/>
            <person name="Haas B."/>
            <person name="Abouelleil A."/>
            <person name="Alvarado L."/>
            <person name="Arachchi H.M."/>
            <person name="Berlin A.M."/>
            <person name="Chapman S.B."/>
            <person name="Dewar J."/>
            <person name="Goldberg J."/>
            <person name="Griggs A."/>
            <person name="Gujja S."/>
            <person name="Hansen M."/>
            <person name="Howarth C."/>
            <person name="Imamovic A."/>
            <person name="Larimer J."/>
            <person name="McCowan C."/>
            <person name="Murphy C."/>
            <person name="Neiman D."/>
            <person name="Pearson M."/>
            <person name="Priest M."/>
            <person name="Roberts A."/>
            <person name="Saif S."/>
            <person name="Shea T."/>
            <person name="Sisk P."/>
            <person name="Sykes S."/>
            <person name="Wortman J."/>
            <person name="Nusbaum C."/>
            <person name="Birren B."/>
        </authorList>
    </citation>
    <scope>NUCLEOTIDE SEQUENCE [LARGE SCALE GENOMIC DNA]</scope>
    <source>
        <strain evidence="4 5">HM1072</strain>
    </source>
</reference>
<comment type="caution">
    <text evidence="4">The sequence shown here is derived from an EMBL/GenBank/DDBJ whole genome shotgun (WGS) entry which is preliminary data.</text>
</comment>
<dbReference type="EMBL" id="AITY01000062">
    <property type="protein sequence ID" value="EOM19198.1"/>
    <property type="molecule type" value="Genomic_DNA"/>
</dbReference>
<evidence type="ECO:0000313" key="4">
    <source>
        <dbReference type="EMBL" id="EOM19198.1"/>
    </source>
</evidence>
<dbReference type="Gene3D" id="1.10.530.10">
    <property type="match status" value="1"/>
</dbReference>
<dbReference type="PROSITE" id="PS50911">
    <property type="entry name" value="CHAP"/>
    <property type="match status" value="1"/>
</dbReference>
<dbReference type="Gene3D" id="3.90.1720.10">
    <property type="entry name" value="endopeptidase domain like (from Nostoc punctiforme)"/>
    <property type="match status" value="1"/>
</dbReference>
<organism evidence="4 5">
    <name type="scientific">Enterococcus faecium EnGen0192</name>
    <dbReference type="NCBI Taxonomy" id="1157487"/>
    <lineage>
        <taxon>Bacteria</taxon>
        <taxon>Bacillati</taxon>
        <taxon>Bacillota</taxon>
        <taxon>Bacilli</taxon>
        <taxon>Lactobacillales</taxon>
        <taxon>Enterococcaceae</taxon>
        <taxon>Enterococcus</taxon>
    </lineage>
</organism>
<proteinExistence type="predicted"/>
<dbReference type="AlphaFoldDB" id="A0A829FAC6"/>
<feature type="region of interest" description="Disordered" evidence="1">
    <location>
        <begin position="1"/>
        <end position="33"/>
    </location>
</feature>
<dbReference type="InterPro" id="IPR041219">
    <property type="entry name" value="Phage_lysozyme2"/>
</dbReference>
<feature type="domain" description="Peptidase C51" evidence="3">
    <location>
        <begin position="755"/>
        <end position="883"/>
    </location>
</feature>
<evidence type="ECO:0000313" key="5">
    <source>
        <dbReference type="Proteomes" id="UP000013897"/>
    </source>
</evidence>
<keyword evidence="2" id="KW-0812">Transmembrane</keyword>
<keyword evidence="2" id="KW-0472">Membrane</keyword>
<feature type="compositionally biased region" description="Basic and acidic residues" evidence="1">
    <location>
        <begin position="24"/>
        <end position="33"/>
    </location>
</feature>
<keyword evidence="2" id="KW-1133">Transmembrane helix</keyword>
<protein>
    <recommendedName>
        <fullName evidence="3">Peptidase C51 domain-containing protein</fullName>
    </recommendedName>
</protein>
<dbReference type="Pfam" id="PF05257">
    <property type="entry name" value="CHAP"/>
    <property type="match status" value="1"/>
</dbReference>
<dbReference type="SUPFAM" id="SSF54001">
    <property type="entry name" value="Cysteine proteinases"/>
    <property type="match status" value="1"/>
</dbReference>
<evidence type="ECO:0000259" key="3">
    <source>
        <dbReference type="PROSITE" id="PS50911"/>
    </source>
</evidence>
<evidence type="ECO:0000256" key="2">
    <source>
        <dbReference type="SAM" id="Phobius"/>
    </source>
</evidence>
<name>A0A829FAC6_ENTFC</name>
<evidence type="ECO:0000256" key="1">
    <source>
        <dbReference type="SAM" id="MobiDB-lite"/>
    </source>
</evidence>